<sequence length="160" mass="18113">MPELILLAGGPVTMTHHITGTYLMCNDWHDGVGNHVQTWAEDPFHKDSTSHRWFLRQTADSSTVRIESYANRRSITAGANPPDIVTFQERGKSLNQQWQLVSHSERSNDFYIVSVVHPGYALAISDHLQGNDRLVGLTRMWGGPNLSQLWRIYPSAQDDD</sequence>
<dbReference type="SUPFAM" id="SSF50370">
    <property type="entry name" value="Ricin B-like lectins"/>
    <property type="match status" value="1"/>
</dbReference>
<dbReference type="PROSITE" id="PS50231">
    <property type="entry name" value="RICIN_B_LECTIN"/>
    <property type="match status" value="1"/>
</dbReference>
<keyword evidence="2" id="KW-1185">Reference proteome</keyword>
<dbReference type="InterPro" id="IPR035992">
    <property type="entry name" value="Ricin_B-like_lectins"/>
</dbReference>
<gene>
    <name evidence="1" type="ORF">ACFYWW_31230</name>
</gene>
<name>A0ABW6RNL3_9ACTN</name>
<evidence type="ECO:0000313" key="1">
    <source>
        <dbReference type="EMBL" id="MFF3343133.1"/>
    </source>
</evidence>
<proteinExistence type="predicted"/>
<organism evidence="1 2">
    <name type="scientific">Streptomyces flavidovirens</name>
    <dbReference type="NCBI Taxonomy" id="67298"/>
    <lineage>
        <taxon>Bacteria</taxon>
        <taxon>Bacillati</taxon>
        <taxon>Actinomycetota</taxon>
        <taxon>Actinomycetes</taxon>
        <taxon>Kitasatosporales</taxon>
        <taxon>Streptomycetaceae</taxon>
        <taxon>Streptomyces</taxon>
    </lineage>
</organism>
<accession>A0ABW6RNL3</accession>
<protein>
    <submittedName>
        <fullName evidence="1">RICIN domain-containing protein</fullName>
    </submittedName>
</protein>
<dbReference type="EMBL" id="JBIAPK010000013">
    <property type="protein sequence ID" value="MFF3343133.1"/>
    <property type="molecule type" value="Genomic_DNA"/>
</dbReference>
<evidence type="ECO:0000313" key="2">
    <source>
        <dbReference type="Proteomes" id="UP001601976"/>
    </source>
</evidence>
<dbReference type="RefSeq" id="WP_355725904.1">
    <property type="nucleotide sequence ID" value="NZ_JBEXNP010000024.1"/>
</dbReference>
<dbReference type="Gene3D" id="2.80.10.50">
    <property type="match status" value="1"/>
</dbReference>
<dbReference type="CDD" id="cd00161">
    <property type="entry name" value="beta-trefoil_Ricin-like"/>
    <property type="match status" value="1"/>
</dbReference>
<dbReference type="Proteomes" id="UP001601976">
    <property type="component" value="Unassembled WGS sequence"/>
</dbReference>
<comment type="caution">
    <text evidence="1">The sequence shown here is derived from an EMBL/GenBank/DDBJ whole genome shotgun (WGS) entry which is preliminary data.</text>
</comment>
<reference evidence="1 2" key="1">
    <citation type="submission" date="2024-10" db="EMBL/GenBank/DDBJ databases">
        <title>The Natural Products Discovery Center: Release of the First 8490 Sequenced Strains for Exploring Actinobacteria Biosynthetic Diversity.</title>
        <authorList>
            <person name="Kalkreuter E."/>
            <person name="Kautsar S.A."/>
            <person name="Yang D."/>
            <person name="Bader C.D."/>
            <person name="Teijaro C.N."/>
            <person name="Fluegel L."/>
            <person name="Davis C.M."/>
            <person name="Simpson J.R."/>
            <person name="Lauterbach L."/>
            <person name="Steele A.D."/>
            <person name="Gui C."/>
            <person name="Meng S."/>
            <person name="Li G."/>
            <person name="Viehrig K."/>
            <person name="Ye F."/>
            <person name="Su P."/>
            <person name="Kiefer A.F."/>
            <person name="Nichols A."/>
            <person name="Cepeda A.J."/>
            <person name="Yan W."/>
            <person name="Fan B."/>
            <person name="Jiang Y."/>
            <person name="Adhikari A."/>
            <person name="Zheng C.-J."/>
            <person name="Schuster L."/>
            <person name="Cowan T.M."/>
            <person name="Smanski M.J."/>
            <person name="Chevrette M.G."/>
            <person name="De Carvalho L.P.S."/>
            <person name="Shen B."/>
        </authorList>
    </citation>
    <scope>NUCLEOTIDE SEQUENCE [LARGE SCALE GENOMIC DNA]</scope>
    <source>
        <strain evidence="1 2">NPDC003029</strain>
    </source>
</reference>